<feature type="compositionally biased region" description="Basic and acidic residues" evidence="1">
    <location>
        <begin position="1"/>
        <end position="10"/>
    </location>
</feature>
<sequence length="47" mass="5526">MEPESEHAGWIEDEEDFDDDPEEILFDDRDWDVDSDTSSVVTIEHID</sequence>
<organism evidence="2 3">
    <name type="scientific">Ficus carica</name>
    <name type="common">Common fig</name>
    <dbReference type="NCBI Taxonomy" id="3494"/>
    <lineage>
        <taxon>Eukaryota</taxon>
        <taxon>Viridiplantae</taxon>
        <taxon>Streptophyta</taxon>
        <taxon>Embryophyta</taxon>
        <taxon>Tracheophyta</taxon>
        <taxon>Spermatophyta</taxon>
        <taxon>Magnoliopsida</taxon>
        <taxon>eudicotyledons</taxon>
        <taxon>Gunneridae</taxon>
        <taxon>Pentapetalae</taxon>
        <taxon>rosids</taxon>
        <taxon>fabids</taxon>
        <taxon>Rosales</taxon>
        <taxon>Moraceae</taxon>
        <taxon>Ficeae</taxon>
        <taxon>Ficus</taxon>
    </lineage>
</organism>
<gene>
    <name evidence="2" type="ORF">TIFTF001_047138</name>
</gene>
<evidence type="ECO:0000256" key="1">
    <source>
        <dbReference type="SAM" id="MobiDB-lite"/>
    </source>
</evidence>
<keyword evidence="3" id="KW-1185">Reference proteome</keyword>
<protein>
    <submittedName>
        <fullName evidence="2">Uncharacterized protein</fullName>
    </submittedName>
</protein>
<accession>A0AA87Z2A5</accession>
<dbReference type="AlphaFoldDB" id="A0AA87Z2A5"/>
<dbReference type="EMBL" id="BTGU01005178">
    <property type="protein sequence ID" value="GMN20596.1"/>
    <property type="molecule type" value="Genomic_DNA"/>
</dbReference>
<evidence type="ECO:0000313" key="2">
    <source>
        <dbReference type="EMBL" id="GMN20596.1"/>
    </source>
</evidence>
<evidence type="ECO:0000313" key="3">
    <source>
        <dbReference type="Proteomes" id="UP001187192"/>
    </source>
</evidence>
<reference evidence="2" key="1">
    <citation type="submission" date="2023-07" db="EMBL/GenBank/DDBJ databases">
        <title>draft genome sequence of fig (Ficus carica).</title>
        <authorList>
            <person name="Takahashi T."/>
            <person name="Nishimura K."/>
        </authorList>
    </citation>
    <scope>NUCLEOTIDE SEQUENCE</scope>
</reference>
<proteinExistence type="predicted"/>
<name>A0AA87Z2A5_FICCA</name>
<dbReference type="Proteomes" id="UP001187192">
    <property type="component" value="Unassembled WGS sequence"/>
</dbReference>
<feature type="region of interest" description="Disordered" evidence="1">
    <location>
        <begin position="1"/>
        <end position="31"/>
    </location>
</feature>
<comment type="caution">
    <text evidence="2">The sequence shown here is derived from an EMBL/GenBank/DDBJ whole genome shotgun (WGS) entry which is preliminary data.</text>
</comment>
<feature type="compositionally biased region" description="Acidic residues" evidence="1">
    <location>
        <begin position="11"/>
        <end position="31"/>
    </location>
</feature>